<dbReference type="EC" id="6.3.4.15" evidence="3"/>
<name>A0ABT6KP14_9MICO</name>
<dbReference type="Gene3D" id="3.30.930.10">
    <property type="entry name" value="Bira Bifunctional Protein, Domain 2"/>
    <property type="match status" value="1"/>
</dbReference>
<reference evidence="5 6" key="1">
    <citation type="submission" date="2023-04" db="EMBL/GenBank/DDBJ databases">
        <title>Genome Encyclopedia of Bacteria and Archaea VI: Functional Genomics of Type Strains.</title>
        <authorList>
            <person name="Whitman W."/>
        </authorList>
    </citation>
    <scope>NUCLEOTIDE SEQUENCE [LARGE SCALE GENOMIC DNA]</scope>
    <source>
        <strain evidence="5 6">SG_E_30_P1</strain>
    </source>
</reference>
<dbReference type="RefSeq" id="WP_322134042.1">
    <property type="nucleotide sequence ID" value="NZ_CP085036.1"/>
</dbReference>
<dbReference type="InterPro" id="IPR003142">
    <property type="entry name" value="BPL_C"/>
</dbReference>
<dbReference type="InterPro" id="IPR045864">
    <property type="entry name" value="aa-tRNA-synth_II/BPL/LPL"/>
</dbReference>
<proteinExistence type="predicted"/>
<dbReference type="PANTHER" id="PTHR12835:SF5">
    <property type="entry name" value="BIOTIN--PROTEIN LIGASE"/>
    <property type="match status" value="1"/>
</dbReference>
<dbReference type="Proteomes" id="UP001160142">
    <property type="component" value="Unassembled WGS sequence"/>
</dbReference>
<evidence type="ECO:0000256" key="3">
    <source>
        <dbReference type="ARBA" id="ARBA00024227"/>
    </source>
</evidence>
<dbReference type="GO" id="GO:0004077">
    <property type="term" value="F:biotin--[biotin carboxyl-carrier protein] ligase activity"/>
    <property type="evidence" value="ECO:0007669"/>
    <property type="project" value="UniProtKB-EC"/>
</dbReference>
<evidence type="ECO:0000259" key="4">
    <source>
        <dbReference type="PROSITE" id="PS51733"/>
    </source>
</evidence>
<dbReference type="Gene3D" id="2.30.30.100">
    <property type="match status" value="1"/>
</dbReference>
<dbReference type="Pfam" id="PF03099">
    <property type="entry name" value="BPL_LplA_LipB"/>
    <property type="match status" value="1"/>
</dbReference>
<feature type="domain" description="BPL/LPL catalytic" evidence="4">
    <location>
        <begin position="1"/>
        <end position="169"/>
    </location>
</feature>
<dbReference type="PANTHER" id="PTHR12835">
    <property type="entry name" value="BIOTIN PROTEIN LIGASE"/>
    <property type="match status" value="1"/>
</dbReference>
<comment type="caution">
    <text evidence="5">The sequence shown here is derived from an EMBL/GenBank/DDBJ whole genome shotgun (WGS) entry which is preliminary data.</text>
</comment>
<evidence type="ECO:0000256" key="1">
    <source>
        <dbReference type="ARBA" id="ARBA00022598"/>
    </source>
</evidence>
<gene>
    <name evidence="5" type="ORF">M2152_001920</name>
</gene>
<dbReference type="NCBIfam" id="TIGR00121">
    <property type="entry name" value="birA_ligase"/>
    <property type="match status" value="1"/>
</dbReference>
<evidence type="ECO:0000313" key="5">
    <source>
        <dbReference type="EMBL" id="MDH6181738.1"/>
    </source>
</evidence>
<dbReference type="InterPro" id="IPR004408">
    <property type="entry name" value="Biotin_CoA_COase_ligase"/>
</dbReference>
<evidence type="ECO:0000313" key="6">
    <source>
        <dbReference type="Proteomes" id="UP001160142"/>
    </source>
</evidence>
<keyword evidence="2" id="KW-0092">Biotin</keyword>
<protein>
    <recommendedName>
        <fullName evidence="3">biotin--[biotin carboxyl-carrier protein] ligase</fullName>
        <ecNumber evidence="3">6.3.4.15</ecNumber>
    </recommendedName>
</protein>
<dbReference type="PROSITE" id="PS51733">
    <property type="entry name" value="BPL_LPL_CATALYTIC"/>
    <property type="match status" value="1"/>
</dbReference>
<dbReference type="EMBL" id="JARXVQ010000001">
    <property type="protein sequence ID" value="MDH6181738.1"/>
    <property type="molecule type" value="Genomic_DNA"/>
</dbReference>
<dbReference type="CDD" id="cd16442">
    <property type="entry name" value="BPL"/>
    <property type="match status" value="1"/>
</dbReference>
<dbReference type="InterPro" id="IPR004143">
    <property type="entry name" value="BPL_LPL_catalytic"/>
</dbReference>
<organism evidence="5 6">
    <name type="scientific">Antiquaquibacter oligotrophicus</name>
    <dbReference type="NCBI Taxonomy" id="2880260"/>
    <lineage>
        <taxon>Bacteria</taxon>
        <taxon>Bacillati</taxon>
        <taxon>Actinomycetota</taxon>
        <taxon>Actinomycetes</taxon>
        <taxon>Micrococcales</taxon>
        <taxon>Microbacteriaceae</taxon>
        <taxon>Antiquaquibacter</taxon>
    </lineage>
</organism>
<dbReference type="Pfam" id="PF02237">
    <property type="entry name" value="BPL_C"/>
    <property type="match status" value="1"/>
</dbReference>
<sequence length="239" mass="24826">MHVEWVTSTESTNADLVRRASERPLAPLEALATTDQTAGRGRQGRSWTAPEGTALAISLFVPHVSSWLPLLTGLAMTRAVQRLVPAPATVSLKWPNDVLIAERKVSGILGEVVPGGAVMGAGLNLSMSEAQLPVPTATSLALEGAAGVTAETAAQGYLAEFEALWQVFSASGYNAAHGLRDAVSSACGTLGRRVRVELPDDAVLVGVAASLDADGRLVVERDGQKITVAAGDVTHVRTT</sequence>
<dbReference type="SUPFAM" id="SSF55681">
    <property type="entry name" value="Class II aaRS and biotin synthetases"/>
    <property type="match status" value="1"/>
</dbReference>
<keyword evidence="1 5" id="KW-0436">Ligase</keyword>
<evidence type="ECO:0000256" key="2">
    <source>
        <dbReference type="ARBA" id="ARBA00023267"/>
    </source>
</evidence>
<accession>A0ABT6KP14</accession>
<keyword evidence="6" id="KW-1185">Reference proteome</keyword>